<gene>
    <name evidence="11" type="ORF">XJ44_08825</name>
</gene>
<evidence type="ECO:0000256" key="2">
    <source>
        <dbReference type="ARBA" id="ARBA00007353"/>
    </source>
</evidence>
<evidence type="ECO:0000256" key="9">
    <source>
        <dbReference type="ARBA" id="ARBA00049893"/>
    </source>
</evidence>
<accession>A0ABX3IFG0</accession>
<evidence type="ECO:0000256" key="5">
    <source>
        <dbReference type="ARBA" id="ARBA00022801"/>
    </source>
</evidence>
<keyword evidence="4" id="KW-0479">Metal-binding</keyword>
<evidence type="ECO:0000256" key="3">
    <source>
        <dbReference type="ARBA" id="ARBA00022679"/>
    </source>
</evidence>
<keyword evidence="12" id="KW-1185">Reference proteome</keyword>
<dbReference type="InterPro" id="IPR003730">
    <property type="entry name" value="Cu_polyphenol_OxRdtase"/>
</dbReference>
<evidence type="ECO:0000256" key="10">
    <source>
        <dbReference type="RuleBase" id="RU361274"/>
    </source>
</evidence>
<comment type="catalytic activity">
    <reaction evidence="1">
        <text>inosine + phosphate = alpha-D-ribose 1-phosphate + hypoxanthine</text>
        <dbReference type="Rhea" id="RHEA:27646"/>
        <dbReference type="ChEBI" id="CHEBI:17368"/>
        <dbReference type="ChEBI" id="CHEBI:17596"/>
        <dbReference type="ChEBI" id="CHEBI:43474"/>
        <dbReference type="ChEBI" id="CHEBI:57720"/>
        <dbReference type="EC" id="2.4.2.1"/>
    </reaction>
    <physiologicalReaction direction="left-to-right" evidence="1">
        <dbReference type="Rhea" id="RHEA:27647"/>
    </physiologicalReaction>
</comment>
<keyword evidence="5" id="KW-0378">Hydrolase</keyword>
<reference evidence="11 12" key="1">
    <citation type="submission" date="2015-06" db="EMBL/GenBank/DDBJ databases">
        <title>Genome sequencing of Thermotogales isolates from hydrothermal vents.</title>
        <authorList>
            <person name="Haverkamp T.H."/>
            <person name="Kublanov I.V."/>
            <person name="Nesbo C.L."/>
        </authorList>
    </citation>
    <scope>NUCLEOTIDE SEQUENCE [LARGE SCALE GENOMIC DNA]</scope>
    <source>
        <strain evidence="12">ik275mar</strain>
    </source>
</reference>
<evidence type="ECO:0000256" key="1">
    <source>
        <dbReference type="ARBA" id="ARBA00000553"/>
    </source>
</evidence>
<dbReference type="NCBIfam" id="TIGR00726">
    <property type="entry name" value="peptidoglycan editing factor PgeF"/>
    <property type="match status" value="1"/>
</dbReference>
<name>A0ABX3IFG0_9BACT</name>
<dbReference type="SUPFAM" id="SSF64438">
    <property type="entry name" value="CNF1/YfiH-like putative cysteine hydrolases"/>
    <property type="match status" value="1"/>
</dbReference>
<dbReference type="InterPro" id="IPR038371">
    <property type="entry name" value="Cu_polyphenol_OxRdtase_sf"/>
</dbReference>
<comment type="catalytic activity">
    <reaction evidence="8">
        <text>adenosine + phosphate = alpha-D-ribose 1-phosphate + adenine</text>
        <dbReference type="Rhea" id="RHEA:27642"/>
        <dbReference type="ChEBI" id="CHEBI:16335"/>
        <dbReference type="ChEBI" id="CHEBI:16708"/>
        <dbReference type="ChEBI" id="CHEBI:43474"/>
        <dbReference type="ChEBI" id="CHEBI:57720"/>
        <dbReference type="EC" id="2.4.2.1"/>
    </reaction>
    <physiologicalReaction direction="left-to-right" evidence="8">
        <dbReference type="Rhea" id="RHEA:27643"/>
    </physiologicalReaction>
</comment>
<proteinExistence type="inferred from homology"/>
<evidence type="ECO:0000313" key="11">
    <source>
        <dbReference type="EMBL" id="ONN26553.1"/>
    </source>
</evidence>
<dbReference type="EMBL" id="LBFC01000023">
    <property type="protein sequence ID" value="ONN26553.1"/>
    <property type="molecule type" value="Genomic_DNA"/>
</dbReference>
<comment type="similarity">
    <text evidence="2 10">Belongs to the purine nucleoside phosphorylase YfiH/LACC1 family.</text>
</comment>
<sequence length="247" mass="28402">MQLGNYVCKEIENLVLCRSCMLHQFKKLFHVVTTRQNMELDFSLGSDSFRILSNILGIELDRMFFAKQVHGNVIKCVGERDIKRGVIYTADGLITDEKRIFLVMRFADCVPIIAYDSVKNVVGIAHSGWKGTLKDIPKKLILSMVKKYNSNPKNIFVSLGPSIGPESFEVGIEVKNMFNNKFGEKYIDVKNGKFFIDLWGIIENELFNIGVRNIEISMVDTIKFNKYFYSYRKEKTKKRFAVIVGLI</sequence>
<evidence type="ECO:0000256" key="4">
    <source>
        <dbReference type="ARBA" id="ARBA00022723"/>
    </source>
</evidence>
<dbReference type="PANTHER" id="PTHR30616">
    <property type="entry name" value="UNCHARACTERIZED PROTEIN YFIH"/>
    <property type="match status" value="1"/>
</dbReference>
<evidence type="ECO:0000256" key="6">
    <source>
        <dbReference type="ARBA" id="ARBA00022833"/>
    </source>
</evidence>
<dbReference type="RefSeq" id="WP_077198781.1">
    <property type="nucleotide sequence ID" value="NZ_LBFC01000023.1"/>
</dbReference>
<dbReference type="InterPro" id="IPR011324">
    <property type="entry name" value="Cytotoxic_necrot_fac-like_cat"/>
</dbReference>
<keyword evidence="3" id="KW-0808">Transferase</keyword>
<dbReference type="PANTHER" id="PTHR30616:SF2">
    <property type="entry name" value="PURINE NUCLEOSIDE PHOSPHORYLASE LACC1"/>
    <property type="match status" value="1"/>
</dbReference>
<comment type="catalytic activity">
    <reaction evidence="7">
        <text>adenosine + H2O + H(+) = inosine + NH4(+)</text>
        <dbReference type="Rhea" id="RHEA:24408"/>
        <dbReference type="ChEBI" id="CHEBI:15377"/>
        <dbReference type="ChEBI" id="CHEBI:15378"/>
        <dbReference type="ChEBI" id="CHEBI:16335"/>
        <dbReference type="ChEBI" id="CHEBI:17596"/>
        <dbReference type="ChEBI" id="CHEBI:28938"/>
        <dbReference type="EC" id="3.5.4.4"/>
    </reaction>
    <physiologicalReaction direction="left-to-right" evidence="7">
        <dbReference type="Rhea" id="RHEA:24409"/>
    </physiologicalReaction>
</comment>
<evidence type="ECO:0000313" key="12">
    <source>
        <dbReference type="Proteomes" id="UP000242616"/>
    </source>
</evidence>
<evidence type="ECO:0000256" key="8">
    <source>
        <dbReference type="ARBA" id="ARBA00048968"/>
    </source>
</evidence>
<dbReference type="Proteomes" id="UP000242616">
    <property type="component" value="Unassembled WGS sequence"/>
</dbReference>
<protein>
    <recommendedName>
        <fullName evidence="10">Purine nucleoside phosphorylase</fullName>
    </recommendedName>
</protein>
<dbReference type="Pfam" id="PF02578">
    <property type="entry name" value="Cu-oxidase_4"/>
    <property type="match status" value="1"/>
</dbReference>
<evidence type="ECO:0000256" key="7">
    <source>
        <dbReference type="ARBA" id="ARBA00047989"/>
    </source>
</evidence>
<dbReference type="CDD" id="cd16833">
    <property type="entry name" value="YfiH"/>
    <property type="match status" value="1"/>
</dbReference>
<dbReference type="Gene3D" id="3.60.140.10">
    <property type="entry name" value="CNF1/YfiH-like putative cysteine hydrolases"/>
    <property type="match status" value="1"/>
</dbReference>
<organism evidence="11 12">
    <name type="scientific">Thermosipho affectus</name>
    <dbReference type="NCBI Taxonomy" id="660294"/>
    <lineage>
        <taxon>Bacteria</taxon>
        <taxon>Thermotogati</taxon>
        <taxon>Thermotogota</taxon>
        <taxon>Thermotogae</taxon>
        <taxon>Thermotogales</taxon>
        <taxon>Fervidobacteriaceae</taxon>
        <taxon>Thermosipho</taxon>
    </lineage>
</organism>
<comment type="catalytic activity">
    <reaction evidence="9">
        <text>S-methyl-5'-thioadenosine + phosphate = 5-(methylsulfanyl)-alpha-D-ribose 1-phosphate + adenine</text>
        <dbReference type="Rhea" id="RHEA:11852"/>
        <dbReference type="ChEBI" id="CHEBI:16708"/>
        <dbReference type="ChEBI" id="CHEBI:17509"/>
        <dbReference type="ChEBI" id="CHEBI:43474"/>
        <dbReference type="ChEBI" id="CHEBI:58533"/>
        <dbReference type="EC" id="2.4.2.28"/>
    </reaction>
    <physiologicalReaction direction="left-to-right" evidence="9">
        <dbReference type="Rhea" id="RHEA:11853"/>
    </physiologicalReaction>
</comment>
<keyword evidence="6" id="KW-0862">Zinc</keyword>
<comment type="caution">
    <text evidence="11">The sequence shown here is derived from an EMBL/GenBank/DDBJ whole genome shotgun (WGS) entry which is preliminary data.</text>
</comment>